<evidence type="ECO:0000313" key="1">
    <source>
        <dbReference type="EMBL" id="KAE8163549.1"/>
    </source>
</evidence>
<name>A0A5N6UY01_ASPTM</name>
<protein>
    <submittedName>
        <fullName evidence="1">Uncharacterized protein</fullName>
    </submittedName>
</protein>
<dbReference type="OrthoDB" id="10623492at2759"/>
<organism evidence="1 2">
    <name type="scientific">Aspergillus tamarii</name>
    <dbReference type="NCBI Taxonomy" id="41984"/>
    <lineage>
        <taxon>Eukaryota</taxon>
        <taxon>Fungi</taxon>
        <taxon>Dikarya</taxon>
        <taxon>Ascomycota</taxon>
        <taxon>Pezizomycotina</taxon>
        <taxon>Eurotiomycetes</taxon>
        <taxon>Eurotiomycetidae</taxon>
        <taxon>Eurotiales</taxon>
        <taxon>Aspergillaceae</taxon>
        <taxon>Aspergillus</taxon>
        <taxon>Aspergillus subgen. Circumdati</taxon>
    </lineage>
</organism>
<sequence>MSGGLTDEKRSICSLIIQLLRQPHLLAPDIVILALYHFQFCKYMVATNILEALDVFVTASEVCMRKVDNPCNISEEVPFNPETYADVILIDDE</sequence>
<reference evidence="1 2" key="1">
    <citation type="submission" date="2019-04" db="EMBL/GenBank/DDBJ databases">
        <title>Friends and foes A comparative genomics study of 23 Aspergillus species from section Flavi.</title>
        <authorList>
            <consortium name="DOE Joint Genome Institute"/>
            <person name="Kjaerbolling I."/>
            <person name="Vesth T."/>
            <person name="Frisvad J.C."/>
            <person name="Nybo J.L."/>
            <person name="Theobald S."/>
            <person name="Kildgaard S."/>
            <person name="Isbrandt T."/>
            <person name="Kuo A."/>
            <person name="Sato A."/>
            <person name="Lyhne E.K."/>
            <person name="Kogle M.E."/>
            <person name="Wiebenga A."/>
            <person name="Kun R.S."/>
            <person name="Lubbers R.J."/>
            <person name="Makela M.R."/>
            <person name="Barry K."/>
            <person name="Chovatia M."/>
            <person name="Clum A."/>
            <person name="Daum C."/>
            <person name="Haridas S."/>
            <person name="He G."/>
            <person name="LaButti K."/>
            <person name="Lipzen A."/>
            <person name="Mondo S."/>
            <person name="Riley R."/>
            <person name="Salamov A."/>
            <person name="Simmons B.A."/>
            <person name="Magnuson J.K."/>
            <person name="Henrissat B."/>
            <person name="Mortensen U.H."/>
            <person name="Larsen T.O."/>
            <person name="Devries R.P."/>
            <person name="Grigoriev I.V."/>
            <person name="Machida M."/>
            <person name="Baker S.E."/>
            <person name="Andersen M.R."/>
        </authorList>
    </citation>
    <scope>NUCLEOTIDE SEQUENCE [LARGE SCALE GENOMIC DNA]</scope>
    <source>
        <strain evidence="1 2">CBS 117626</strain>
    </source>
</reference>
<dbReference type="AlphaFoldDB" id="A0A5N6UY01"/>
<dbReference type="EMBL" id="ML738616">
    <property type="protein sequence ID" value="KAE8163549.1"/>
    <property type="molecule type" value="Genomic_DNA"/>
</dbReference>
<dbReference type="Proteomes" id="UP000326950">
    <property type="component" value="Unassembled WGS sequence"/>
</dbReference>
<evidence type="ECO:0000313" key="2">
    <source>
        <dbReference type="Proteomes" id="UP000326950"/>
    </source>
</evidence>
<accession>A0A5N6UY01</accession>
<keyword evidence="2" id="KW-1185">Reference proteome</keyword>
<proteinExistence type="predicted"/>
<gene>
    <name evidence="1" type="ORF">BDV40DRAFT_299289</name>
</gene>